<accession>C4XM59</accession>
<dbReference type="GO" id="GO:0051787">
    <property type="term" value="F:misfolded protein binding"/>
    <property type="evidence" value="ECO:0007669"/>
    <property type="project" value="TreeGrafter"/>
</dbReference>
<dbReference type="SMART" id="SM00271">
    <property type="entry name" value="DnaJ"/>
    <property type="match status" value="1"/>
</dbReference>
<evidence type="ECO:0000256" key="1">
    <source>
        <dbReference type="ARBA" id="ARBA00023186"/>
    </source>
</evidence>
<dbReference type="PROSITE" id="PS50076">
    <property type="entry name" value="DNAJ_2"/>
    <property type="match status" value="1"/>
</dbReference>
<dbReference type="GO" id="GO:0051087">
    <property type="term" value="F:protein-folding chaperone binding"/>
    <property type="evidence" value="ECO:0007669"/>
    <property type="project" value="TreeGrafter"/>
</dbReference>
<keyword evidence="4" id="KW-1185">Reference proteome</keyword>
<dbReference type="Proteomes" id="UP000009071">
    <property type="component" value="Chromosome"/>
</dbReference>
<evidence type="ECO:0000313" key="4">
    <source>
        <dbReference type="Proteomes" id="UP000009071"/>
    </source>
</evidence>
<dbReference type="Gene3D" id="1.10.287.110">
    <property type="entry name" value="DnaJ domain"/>
    <property type="match status" value="1"/>
</dbReference>
<reference evidence="3 4" key="1">
    <citation type="journal article" date="2009" name="Genome Res.">
        <title>Whole genome sequence of Desulfovibrio magneticus strain RS-1 revealed common gene clusters in magnetotactic bacteria.</title>
        <authorList>
            <person name="Nakazawa H."/>
            <person name="Arakaki A."/>
            <person name="Narita-Yamada S."/>
            <person name="Yashiro I."/>
            <person name="Jinno K."/>
            <person name="Aoki N."/>
            <person name="Tsuruyama A."/>
            <person name="Okamura Y."/>
            <person name="Tanikawa S."/>
            <person name="Fujita N."/>
            <person name="Takeyama H."/>
            <person name="Matsunaga T."/>
        </authorList>
    </citation>
    <scope>NUCLEOTIDE SEQUENCE [LARGE SCALE GENOMIC DNA]</scope>
    <source>
        <strain evidence="4">ATCC 700980 / DSM 13731 / RS-1</strain>
    </source>
</reference>
<dbReference type="PANTHER" id="PTHR44360">
    <property type="entry name" value="DNAJ HOMOLOG SUBFAMILY B MEMBER 9"/>
    <property type="match status" value="1"/>
</dbReference>
<dbReference type="OrthoDB" id="9779889at2"/>
<dbReference type="EMBL" id="AP010904">
    <property type="protein sequence ID" value="BAH77187.1"/>
    <property type="molecule type" value="Genomic_DNA"/>
</dbReference>
<dbReference type="InterPro" id="IPR036869">
    <property type="entry name" value="J_dom_sf"/>
</dbReference>
<dbReference type="GO" id="GO:0036503">
    <property type="term" value="P:ERAD pathway"/>
    <property type="evidence" value="ECO:0007669"/>
    <property type="project" value="TreeGrafter"/>
</dbReference>
<dbReference type="STRING" id="573370.DMR_36960"/>
<feature type="domain" description="J" evidence="2">
    <location>
        <begin position="2"/>
        <end position="64"/>
    </location>
</feature>
<dbReference type="InterPro" id="IPR051948">
    <property type="entry name" value="Hsp70_co-chaperone_J-domain"/>
</dbReference>
<dbReference type="InterPro" id="IPR001623">
    <property type="entry name" value="DnaJ_domain"/>
</dbReference>
<dbReference type="AlphaFoldDB" id="C4XM59"/>
<evidence type="ECO:0000259" key="2">
    <source>
        <dbReference type="PROSITE" id="PS50076"/>
    </source>
</evidence>
<dbReference type="RefSeq" id="WP_015862329.1">
    <property type="nucleotide sequence ID" value="NC_012796.1"/>
</dbReference>
<gene>
    <name evidence="3" type="ordered locus">DMR_36960</name>
</gene>
<protein>
    <recommendedName>
        <fullName evidence="2">J domain-containing protein</fullName>
    </recommendedName>
</protein>
<dbReference type="PRINTS" id="PR00625">
    <property type="entry name" value="JDOMAIN"/>
</dbReference>
<evidence type="ECO:0000313" key="3">
    <source>
        <dbReference type="EMBL" id="BAH77187.1"/>
    </source>
</evidence>
<keyword evidence="1" id="KW-0143">Chaperone</keyword>
<dbReference type="SUPFAM" id="SSF46565">
    <property type="entry name" value="Chaperone J-domain"/>
    <property type="match status" value="1"/>
</dbReference>
<dbReference type="PANTHER" id="PTHR44360:SF1">
    <property type="entry name" value="DNAJ HOMOLOG SUBFAMILY B MEMBER 9"/>
    <property type="match status" value="1"/>
</dbReference>
<dbReference type="Pfam" id="PF00226">
    <property type="entry name" value="DnaJ"/>
    <property type="match status" value="1"/>
</dbReference>
<sequence length="85" mass="9792">MNYYDILGLDKKATQAEIKKAYYSLALKFHPDVNPNGRILFEKIAKAHKTLSDPSLRAKYDSQGRLELVADADSFLFDYFLTLFK</sequence>
<dbReference type="CDD" id="cd06257">
    <property type="entry name" value="DnaJ"/>
    <property type="match status" value="1"/>
</dbReference>
<name>C4XM59_SOLM1</name>
<dbReference type="eggNOG" id="COG0484">
    <property type="taxonomic scope" value="Bacteria"/>
</dbReference>
<dbReference type="KEGG" id="dma:DMR_36960"/>
<proteinExistence type="predicted"/>
<organism evidence="3 4">
    <name type="scientific">Solidesulfovibrio magneticus (strain ATCC 700980 / DSM 13731 / RS-1)</name>
    <name type="common">Desulfovibrio magneticus</name>
    <dbReference type="NCBI Taxonomy" id="573370"/>
    <lineage>
        <taxon>Bacteria</taxon>
        <taxon>Pseudomonadati</taxon>
        <taxon>Thermodesulfobacteriota</taxon>
        <taxon>Desulfovibrionia</taxon>
        <taxon>Desulfovibrionales</taxon>
        <taxon>Desulfovibrionaceae</taxon>
        <taxon>Solidesulfovibrio</taxon>
    </lineage>
</organism>
<dbReference type="HOGENOM" id="CLU_017633_18_2_7"/>